<organism evidence="1 2">
    <name type="scientific">Araneus ventricosus</name>
    <name type="common">Orbweaver spider</name>
    <name type="synonym">Epeira ventricosa</name>
    <dbReference type="NCBI Taxonomy" id="182803"/>
    <lineage>
        <taxon>Eukaryota</taxon>
        <taxon>Metazoa</taxon>
        <taxon>Ecdysozoa</taxon>
        <taxon>Arthropoda</taxon>
        <taxon>Chelicerata</taxon>
        <taxon>Arachnida</taxon>
        <taxon>Araneae</taxon>
        <taxon>Araneomorphae</taxon>
        <taxon>Entelegynae</taxon>
        <taxon>Araneoidea</taxon>
        <taxon>Araneidae</taxon>
        <taxon>Araneus</taxon>
    </lineage>
</organism>
<dbReference type="AlphaFoldDB" id="A0A4Y2DZ04"/>
<keyword evidence="2" id="KW-1185">Reference proteome</keyword>
<gene>
    <name evidence="1" type="ORF">AVEN_266475_1</name>
</gene>
<reference evidence="1 2" key="1">
    <citation type="journal article" date="2019" name="Sci. Rep.">
        <title>Orb-weaving spider Araneus ventricosus genome elucidates the spidroin gene catalogue.</title>
        <authorList>
            <person name="Kono N."/>
            <person name="Nakamura H."/>
            <person name="Ohtoshi R."/>
            <person name="Moran D.A.P."/>
            <person name="Shinohara A."/>
            <person name="Yoshida Y."/>
            <person name="Fujiwara M."/>
            <person name="Mori M."/>
            <person name="Tomita M."/>
            <person name="Arakawa K."/>
        </authorList>
    </citation>
    <scope>NUCLEOTIDE SEQUENCE [LARGE SCALE GENOMIC DNA]</scope>
</reference>
<name>A0A4Y2DZ04_ARAVE</name>
<dbReference type="EMBL" id="BGPR01000474">
    <property type="protein sequence ID" value="GBM22113.1"/>
    <property type="molecule type" value="Genomic_DNA"/>
</dbReference>
<evidence type="ECO:0000313" key="2">
    <source>
        <dbReference type="Proteomes" id="UP000499080"/>
    </source>
</evidence>
<accession>A0A4Y2DZ04</accession>
<proteinExistence type="predicted"/>
<sequence>MNEISRFEKTKPAILRYSRALGHPQVSWLRSVDLWKHCEHLVLWQTLVLSARGQHHAAGSARSNAGEGHFRQTVRLQKWKTGVARKFGERSASSGVSYSSSDAVETYEVRPKRVLVFFKTGR</sequence>
<evidence type="ECO:0000313" key="1">
    <source>
        <dbReference type="EMBL" id="GBM22113.1"/>
    </source>
</evidence>
<dbReference type="Proteomes" id="UP000499080">
    <property type="component" value="Unassembled WGS sequence"/>
</dbReference>
<protein>
    <submittedName>
        <fullName evidence="1">Uncharacterized protein</fullName>
    </submittedName>
</protein>
<comment type="caution">
    <text evidence="1">The sequence shown here is derived from an EMBL/GenBank/DDBJ whole genome shotgun (WGS) entry which is preliminary data.</text>
</comment>